<dbReference type="InParanoid" id="E3MGF1"/>
<accession>E3MGF1</accession>
<protein>
    <submittedName>
        <fullName evidence="3">Uncharacterized protein</fullName>
    </submittedName>
</protein>
<evidence type="ECO:0000256" key="2">
    <source>
        <dbReference type="SAM" id="SignalP"/>
    </source>
</evidence>
<reference evidence="3" key="1">
    <citation type="submission" date="2007-07" db="EMBL/GenBank/DDBJ databases">
        <title>PCAP assembly of the Caenorhabditis remanei genome.</title>
        <authorList>
            <consortium name="The Caenorhabditis remanei Sequencing Consortium"/>
            <person name="Wilson R.K."/>
        </authorList>
    </citation>
    <scope>NUCLEOTIDE SEQUENCE [LARGE SCALE GENOMIC DNA]</scope>
    <source>
        <strain evidence="3">PB4641</strain>
    </source>
</reference>
<evidence type="ECO:0000313" key="3">
    <source>
        <dbReference type="EMBL" id="EFP01488.1"/>
    </source>
</evidence>
<dbReference type="RefSeq" id="XP_003104837.2">
    <property type="nucleotide sequence ID" value="XM_003104789.2"/>
</dbReference>
<dbReference type="KEGG" id="crq:GCK72_002239"/>
<dbReference type="OMA" id="QANHCAS"/>
<evidence type="ECO:0000313" key="4">
    <source>
        <dbReference type="Proteomes" id="UP000008281"/>
    </source>
</evidence>
<evidence type="ECO:0000256" key="1">
    <source>
        <dbReference type="SAM" id="MobiDB-lite"/>
    </source>
</evidence>
<organism evidence="4">
    <name type="scientific">Caenorhabditis remanei</name>
    <name type="common">Caenorhabditis vulgaris</name>
    <dbReference type="NCBI Taxonomy" id="31234"/>
    <lineage>
        <taxon>Eukaryota</taxon>
        <taxon>Metazoa</taxon>
        <taxon>Ecdysozoa</taxon>
        <taxon>Nematoda</taxon>
        <taxon>Chromadorea</taxon>
        <taxon>Rhabditida</taxon>
        <taxon>Rhabditina</taxon>
        <taxon>Rhabditomorpha</taxon>
        <taxon>Rhabditoidea</taxon>
        <taxon>Rhabditidae</taxon>
        <taxon>Peloderinae</taxon>
        <taxon>Caenorhabditis</taxon>
    </lineage>
</organism>
<keyword evidence="4" id="KW-1185">Reference proteome</keyword>
<dbReference type="Proteomes" id="UP000008281">
    <property type="component" value="Unassembled WGS sequence"/>
</dbReference>
<dbReference type="AlphaFoldDB" id="E3MGF1"/>
<name>E3MGF1_CAERE</name>
<proteinExistence type="predicted"/>
<dbReference type="HOGENOM" id="CLU_2294284_0_0_1"/>
<feature type="chain" id="PRO_5003174885" evidence="2">
    <location>
        <begin position="22"/>
        <end position="101"/>
    </location>
</feature>
<keyword evidence="2" id="KW-0732">Signal</keyword>
<dbReference type="GeneID" id="9809403"/>
<feature type="signal peptide" evidence="2">
    <location>
        <begin position="1"/>
        <end position="21"/>
    </location>
</feature>
<feature type="compositionally biased region" description="Low complexity" evidence="1">
    <location>
        <begin position="51"/>
        <end position="88"/>
    </location>
</feature>
<gene>
    <name evidence="3" type="ORF">CRE_24002</name>
</gene>
<sequence length="101" mass="10169">MPRINFCSVVLCSILIGNSFGCLPNLMGGSSGGSGACCPPTPSCPQANQCSSSYVSPPSSGPASYPIPPSSYAQQPQQYAQPAVAAAVHPPPSPKYPTAGK</sequence>
<feature type="region of interest" description="Disordered" evidence="1">
    <location>
        <begin position="44"/>
        <end position="101"/>
    </location>
</feature>
<dbReference type="EMBL" id="DS268443">
    <property type="protein sequence ID" value="EFP01488.1"/>
    <property type="molecule type" value="Genomic_DNA"/>
</dbReference>
<dbReference type="CTD" id="9809403"/>